<evidence type="ECO:0000313" key="3">
    <source>
        <dbReference type="Proteomes" id="UP000585638"/>
    </source>
</evidence>
<sequence>MTKILLTIHILAVIVAIGPVAVAASMFPPLARKALASGNDEDRATLRLLNRICKVYALVSIAVPVFGFATAGIMHVTGNLWIIVSIVLTGVAALVLGLLVLPYQQRVLDGTPTPTAQLAMYTGVFNLLWAAVTVVMIFRPGSTLDS</sequence>
<evidence type="ECO:0000313" key="2">
    <source>
        <dbReference type="EMBL" id="MBB5893642.1"/>
    </source>
</evidence>
<accession>A0A7W9KJ93</accession>
<keyword evidence="1" id="KW-0472">Membrane</keyword>
<keyword evidence="1" id="KW-1133">Transmembrane helix</keyword>
<keyword evidence="3" id="KW-1185">Reference proteome</keyword>
<gene>
    <name evidence="2" type="ORF">BJ998_004838</name>
</gene>
<feature type="transmembrane region" description="Helical" evidence="1">
    <location>
        <begin position="118"/>
        <end position="138"/>
    </location>
</feature>
<feature type="transmembrane region" description="Helical" evidence="1">
    <location>
        <begin position="80"/>
        <end position="103"/>
    </location>
</feature>
<dbReference type="RefSeq" id="WP_184865064.1">
    <property type="nucleotide sequence ID" value="NZ_BAAAWY010000034.1"/>
</dbReference>
<dbReference type="AlphaFoldDB" id="A0A7W9KJ93"/>
<feature type="transmembrane region" description="Helical" evidence="1">
    <location>
        <begin position="55"/>
        <end position="73"/>
    </location>
</feature>
<evidence type="ECO:0000256" key="1">
    <source>
        <dbReference type="SAM" id="Phobius"/>
    </source>
</evidence>
<comment type="caution">
    <text evidence="2">The sequence shown here is derived from an EMBL/GenBank/DDBJ whole genome shotgun (WGS) entry which is preliminary data.</text>
</comment>
<reference evidence="2 3" key="1">
    <citation type="submission" date="2020-08" db="EMBL/GenBank/DDBJ databases">
        <title>Sequencing the genomes of 1000 actinobacteria strains.</title>
        <authorList>
            <person name="Klenk H.-P."/>
        </authorList>
    </citation>
    <scope>NUCLEOTIDE SEQUENCE [LARGE SCALE GENOMIC DNA]</scope>
    <source>
        <strain evidence="2 3">DSM 43851</strain>
    </source>
</reference>
<dbReference type="Proteomes" id="UP000585638">
    <property type="component" value="Unassembled WGS sequence"/>
</dbReference>
<keyword evidence="1" id="KW-0812">Transmembrane</keyword>
<proteinExistence type="predicted"/>
<organism evidence="2 3">
    <name type="scientific">Kutzneria kofuensis</name>
    <dbReference type="NCBI Taxonomy" id="103725"/>
    <lineage>
        <taxon>Bacteria</taxon>
        <taxon>Bacillati</taxon>
        <taxon>Actinomycetota</taxon>
        <taxon>Actinomycetes</taxon>
        <taxon>Pseudonocardiales</taxon>
        <taxon>Pseudonocardiaceae</taxon>
        <taxon>Kutzneria</taxon>
    </lineage>
</organism>
<dbReference type="EMBL" id="JACHIR010000001">
    <property type="protein sequence ID" value="MBB5893642.1"/>
    <property type="molecule type" value="Genomic_DNA"/>
</dbReference>
<protein>
    <submittedName>
        <fullName evidence="2">Uncharacterized protein</fullName>
    </submittedName>
</protein>
<name>A0A7W9KJ93_9PSEU</name>